<accession>F3PXD7</accession>
<evidence type="ECO:0000313" key="3">
    <source>
        <dbReference type="EMBL" id="EGF51709.1"/>
    </source>
</evidence>
<dbReference type="Pfam" id="PF18291">
    <property type="entry name" value="HU-HIG"/>
    <property type="match status" value="1"/>
</dbReference>
<dbReference type="InterPro" id="IPR005902">
    <property type="entry name" value="HU_DNA-bd_put"/>
</dbReference>
<dbReference type="InterPro" id="IPR041607">
    <property type="entry name" value="HU-HIG"/>
</dbReference>
<protein>
    <submittedName>
        <fullName evidence="3">Putative DNA-binding protein</fullName>
    </submittedName>
</protein>
<gene>
    <name evidence="3" type="ORF">HMPREF9446_03429</name>
</gene>
<comment type="caution">
    <text evidence="3">The sequence shown here is derived from an EMBL/GenBank/DDBJ whole genome shotgun (WGS) entry which is preliminary data.</text>
</comment>
<dbReference type="AlphaFoldDB" id="F3PXD7"/>
<dbReference type="EMBL" id="AFBN01000098">
    <property type="protein sequence ID" value="EGF51709.1"/>
    <property type="molecule type" value="Genomic_DNA"/>
</dbReference>
<evidence type="ECO:0000313" key="4">
    <source>
        <dbReference type="Proteomes" id="UP000003416"/>
    </source>
</evidence>
<reference evidence="3 4" key="1">
    <citation type="submission" date="2011-02" db="EMBL/GenBank/DDBJ databases">
        <authorList>
            <person name="Weinstock G."/>
            <person name="Sodergren E."/>
            <person name="Clifton S."/>
            <person name="Fulton L."/>
            <person name="Fulton B."/>
            <person name="Courtney L."/>
            <person name="Fronick C."/>
            <person name="Harrison M."/>
            <person name="Strong C."/>
            <person name="Farmer C."/>
            <person name="Delahaunty K."/>
            <person name="Markovic C."/>
            <person name="Hall O."/>
            <person name="Minx P."/>
            <person name="Tomlinson C."/>
            <person name="Mitreva M."/>
            <person name="Hou S."/>
            <person name="Chen J."/>
            <person name="Wollam A."/>
            <person name="Pepin K.H."/>
            <person name="Johnson M."/>
            <person name="Bhonagiri V."/>
            <person name="Zhang X."/>
            <person name="Suruliraj S."/>
            <person name="Warren W."/>
            <person name="Chinwalla A."/>
            <person name="Mardis E.R."/>
            <person name="Wilson R.K."/>
        </authorList>
    </citation>
    <scope>NUCLEOTIDE SEQUENCE [LARGE SCALE GENOMIC DNA]</scope>
    <source>
        <strain evidence="3 4">YIT 12057</strain>
    </source>
</reference>
<dbReference type="GO" id="GO:0003677">
    <property type="term" value="F:DNA binding"/>
    <property type="evidence" value="ECO:0007669"/>
    <property type="project" value="UniProtKB-KW"/>
</dbReference>
<dbReference type="Proteomes" id="UP000003416">
    <property type="component" value="Unassembled WGS sequence"/>
</dbReference>
<dbReference type="SUPFAM" id="SSF47729">
    <property type="entry name" value="IHF-like DNA-binding proteins"/>
    <property type="match status" value="1"/>
</dbReference>
<organism evidence="3 4">
    <name type="scientific">Bacteroides fluxus YIT 12057</name>
    <dbReference type="NCBI Taxonomy" id="763034"/>
    <lineage>
        <taxon>Bacteria</taxon>
        <taxon>Pseudomonadati</taxon>
        <taxon>Bacteroidota</taxon>
        <taxon>Bacteroidia</taxon>
        <taxon>Bacteroidales</taxon>
        <taxon>Bacteroidaceae</taxon>
        <taxon>Bacteroides</taxon>
    </lineage>
</organism>
<evidence type="ECO:0000256" key="1">
    <source>
        <dbReference type="ARBA" id="ARBA00023125"/>
    </source>
</evidence>
<dbReference type="RefSeq" id="WP_009126643.1">
    <property type="nucleotide sequence ID" value="NZ_GL882691.1"/>
</dbReference>
<proteinExistence type="predicted"/>
<dbReference type="STRING" id="763034.HMPREF9446_03429"/>
<dbReference type="NCBIfam" id="TIGR01201">
    <property type="entry name" value="HU_rel"/>
    <property type="match status" value="1"/>
</dbReference>
<dbReference type="InterPro" id="IPR010992">
    <property type="entry name" value="IHF-like_DNA-bd_dom_sf"/>
</dbReference>
<keyword evidence="1 3" id="KW-0238">DNA-binding</keyword>
<dbReference type="eggNOG" id="COG0776">
    <property type="taxonomic scope" value="Bacteria"/>
</dbReference>
<sequence>MAEYDMQELTLPNEDGKRILYPRMQLYGQKDLEYIADKVSYATSFTRGDIKGLVQAITEEIAHSMSEGYSVKIEGLGVFTPSLGLRKDKERESGEEGAPRRNAASICLRDINFRVDKELLYETAGHCTLQRAQYKKCRRSSQMFAPEERLERAKEFMKKNTFMSVAEYCRLTGLLKTTAANELKAWAAQPDSGINYRGRGTHKLYVLRPANA</sequence>
<name>F3PXD7_9BACE</name>
<keyword evidence="4" id="KW-1185">Reference proteome</keyword>
<evidence type="ECO:0000259" key="2">
    <source>
        <dbReference type="Pfam" id="PF18291"/>
    </source>
</evidence>
<dbReference type="GeneID" id="86050812"/>
<feature type="domain" description="HU" evidence="2">
    <location>
        <begin position="2"/>
        <end position="131"/>
    </location>
</feature>
<dbReference type="HOGENOM" id="CLU_078159_0_1_10"/>